<feature type="region of interest" description="Disordered" evidence="1">
    <location>
        <begin position="54"/>
        <end position="74"/>
    </location>
</feature>
<protein>
    <submittedName>
        <fullName evidence="2">Uncharacterized protein</fullName>
    </submittedName>
</protein>
<evidence type="ECO:0000256" key="1">
    <source>
        <dbReference type="SAM" id="MobiDB-lite"/>
    </source>
</evidence>
<name>A0A0F9WUS7_9ZZZZ</name>
<dbReference type="EMBL" id="LAZR01000113">
    <property type="protein sequence ID" value="KKN90116.1"/>
    <property type="molecule type" value="Genomic_DNA"/>
</dbReference>
<dbReference type="AlphaFoldDB" id="A0A0F9WUS7"/>
<gene>
    <name evidence="2" type="ORF">LCGC14_0232320</name>
</gene>
<comment type="caution">
    <text evidence="2">The sequence shown here is derived from an EMBL/GenBank/DDBJ whole genome shotgun (WGS) entry which is preliminary data.</text>
</comment>
<evidence type="ECO:0000313" key="2">
    <source>
        <dbReference type="EMBL" id="KKN90116.1"/>
    </source>
</evidence>
<reference evidence="2" key="1">
    <citation type="journal article" date="2015" name="Nature">
        <title>Complex archaea that bridge the gap between prokaryotes and eukaryotes.</title>
        <authorList>
            <person name="Spang A."/>
            <person name="Saw J.H."/>
            <person name="Jorgensen S.L."/>
            <person name="Zaremba-Niedzwiedzka K."/>
            <person name="Martijn J."/>
            <person name="Lind A.E."/>
            <person name="van Eijk R."/>
            <person name="Schleper C."/>
            <person name="Guy L."/>
            <person name="Ettema T.J."/>
        </authorList>
    </citation>
    <scope>NUCLEOTIDE SEQUENCE</scope>
</reference>
<organism evidence="2">
    <name type="scientific">marine sediment metagenome</name>
    <dbReference type="NCBI Taxonomy" id="412755"/>
    <lineage>
        <taxon>unclassified sequences</taxon>
        <taxon>metagenomes</taxon>
        <taxon>ecological metagenomes</taxon>
    </lineage>
</organism>
<sequence length="160" mass="17297">MQENEITAMQTFDCGVTITPNIPGTRQAPSTNYQENPAVIEAINHWTAHVQESKLKNQAQPQTGNVAPGPGQPSSNLTFSWGSTDGAMCTSAPNAARQTAPLLQASTTAPFDSMIFLGSIHACENKFKIEPEGMDNWKISPKLETLEIAAKCLLNYTKFG</sequence>
<proteinExistence type="predicted"/>
<feature type="compositionally biased region" description="Polar residues" evidence="1">
    <location>
        <begin position="56"/>
        <end position="65"/>
    </location>
</feature>
<accession>A0A0F9WUS7</accession>